<dbReference type="InterPro" id="IPR000792">
    <property type="entry name" value="Tscrpt_reg_LuxR_C"/>
</dbReference>
<dbReference type="InterPro" id="IPR036388">
    <property type="entry name" value="WH-like_DNA-bd_sf"/>
</dbReference>
<sequence length="228" mass="26360">MLAINPKLPDHLKAKVEAYIPVFEQLPAVVIIHDIVDGFVAYLSPRGLTLLNTSMEEIALITTEEYHRRYFNDEDAQDYAPKLFDFMSRNSDEELISFFQQVRFAGSDNWHWHLSSLKIFSRDADGRPRLLIGLAIPVDAMHHMATKAERLLQENNFLRKNFKTFSRLTLREREVLRLTALGKSAAEVAAELFIAETTVETHRRNIKSKLQANTYFELSEYARAFDLI</sequence>
<comment type="caution">
    <text evidence="5">The sequence shown here is derived from an EMBL/GenBank/DDBJ whole genome shotgun (WGS) entry which is preliminary data.</text>
</comment>
<evidence type="ECO:0000256" key="2">
    <source>
        <dbReference type="ARBA" id="ARBA00023125"/>
    </source>
</evidence>
<dbReference type="Gene3D" id="1.10.10.10">
    <property type="entry name" value="Winged helix-like DNA-binding domain superfamily/Winged helix DNA-binding domain"/>
    <property type="match status" value="1"/>
</dbReference>
<evidence type="ECO:0000256" key="1">
    <source>
        <dbReference type="ARBA" id="ARBA00023015"/>
    </source>
</evidence>
<dbReference type="GO" id="GO:0003677">
    <property type="term" value="F:DNA binding"/>
    <property type="evidence" value="ECO:0007669"/>
    <property type="project" value="UniProtKB-KW"/>
</dbReference>
<evidence type="ECO:0000259" key="4">
    <source>
        <dbReference type="PROSITE" id="PS50043"/>
    </source>
</evidence>
<dbReference type="Gene3D" id="3.30.450.20">
    <property type="entry name" value="PAS domain"/>
    <property type="match status" value="1"/>
</dbReference>
<keyword evidence="3" id="KW-0804">Transcription</keyword>
<accession>A0A4Y8SJK5</accession>
<dbReference type="RefSeq" id="WP_133228188.1">
    <property type="nucleotide sequence ID" value="NZ_SOZE01000005.1"/>
</dbReference>
<protein>
    <submittedName>
        <fullName evidence="5">LuxR family transcriptional regulator</fullName>
    </submittedName>
</protein>
<evidence type="ECO:0000313" key="5">
    <source>
        <dbReference type="EMBL" id="TFF38845.1"/>
    </source>
</evidence>
<proteinExistence type="predicted"/>
<keyword evidence="1" id="KW-0805">Transcription regulation</keyword>
<evidence type="ECO:0000256" key="3">
    <source>
        <dbReference type="ARBA" id="ARBA00023163"/>
    </source>
</evidence>
<dbReference type="PANTHER" id="PTHR44688">
    <property type="entry name" value="DNA-BINDING TRANSCRIPTIONAL ACTIVATOR DEVR_DOSR"/>
    <property type="match status" value="1"/>
</dbReference>
<dbReference type="PRINTS" id="PR00038">
    <property type="entry name" value="HTHLUXR"/>
</dbReference>
<dbReference type="SUPFAM" id="SSF55785">
    <property type="entry name" value="PYP-like sensor domain (PAS domain)"/>
    <property type="match status" value="1"/>
</dbReference>
<keyword evidence="2" id="KW-0238">DNA-binding</keyword>
<feature type="domain" description="HTH luxR-type" evidence="4">
    <location>
        <begin position="161"/>
        <end position="226"/>
    </location>
</feature>
<dbReference type="EMBL" id="SOZE01000005">
    <property type="protein sequence ID" value="TFF38845.1"/>
    <property type="molecule type" value="Genomic_DNA"/>
</dbReference>
<dbReference type="AlphaFoldDB" id="A0A4Y8SJK5"/>
<dbReference type="CDD" id="cd06170">
    <property type="entry name" value="LuxR_C_like"/>
    <property type="match status" value="1"/>
</dbReference>
<keyword evidence="6" id="KW-1185">Reference proteome</keyword>
<dbReference type="InterPro" id="IPR035965">
    <property type="entry name" value="PAS-like_dom_sf"/>
</dbReference>
<dbReference type="PROSITE" id="PS50043">
    <property type="entry name" value="HTH_LUXR_2"/>
    <property type="match status" value="1"/>
</dbReference>
<dbReference type="SMART" id="SM00421">
    <property type="entry name" value="HTH_LUXR"/>
    <property type="match status" value="1"/>
</dbReference>
<evidence type="ECO:0000313" key="6">
    <source>
        <dbReference type="Proteomes" id="UP000297540"/>
    </source>
</evidence>
<dbReference type="PANTHER" id="PTHR44688:SF16">
    <property type="entry name" value="DNA-BINDING TRANSCRIPTIONAL ACTIVATOR DEVR_DOSR"/>
    <property type="match status" value="1"/>
</dbReference>
<organism evidence="5 6">
    <name type="scientific">Mucilaginibacter psychrotolerans</name>
    <dbReference type="NCBI Taxonomy" id="1524096"/>
    <lineage>
        <taxon>Bacteria</taxon>
        <taxon>Pseudomonadati</taxon>
        <taxon>Bacteroidota</taxon>
        <taxon>Sphingobacteriia</taxon>
        <taxon>Sphingobacteriales</taxon>
        <taxon>Sphingobacteriaceae</taxon>
        <taxon>Mucilaginibacter</taxon>
    </lineage>
</organism>
<dbReference type="GO" id="GO:0006355">
    <property type="term" value="P:regulation of DNA-templated transcription"/>
    <property type="evidence" value="ECO:0007669"/>
    <property type="project" value="InterPro"/>
</dbReference>
<dbReference type="SUPFAM" id="SSF46894">
    <property type="entry name" value="C-terminal effector domain of the bipartite response regulators"/>
    <property type="match status" value="1"/>
</dbReference>
<dbReference type="Proteomes" id="UP000297540">
    <property type="component" value="Unassembled WGS sequence"/>
</dbReference>
<name>A0A4Y8SJK5_9SPHI</name>
<gene>
    <name evidence="5" type="ORF">E2R66_07525</name>
</gene>
<dbReference type="PROSITE" id="PS00622">
    <property type="entry name" value="HTH_LUXR_1"/>
    <property type="match status" value="1"/>
</dbReference>
<dbReference type="OrthoDB" id="965844at2"/>
<reference evidence="5 6" key="1">
    <citation type="journal article" date="2017" name="Int. J. Syst. Evol. Microbiol.">
        <title>Mucilaginibacterpsychrotolerans sp. nov., isolated from peatlands.</title>
        <authorList>
            <person name="Deng Y."/>
            <person name="Shen L."/>
            <person name="Xu B."/>
            <person name="Liu Y."/>
            <person name="Gu Z."/>
            <person name="Liu H."/>
            <person name="Zhou Y."/>
        </authorList>
    </citation>
    <scope>NUCLEOTIDE SEQUENCE [LARGE SCALE GENOMIC DNA]</scope>
    <source>
        <strain evidence="5 6">NH7-4</strain>
    </source>
</reference>
<dbReference type="Pfam" id="PF00196">
    <property type="entry name" value="GerE"/>
    <property type="match status" value="1"/>
</dbReference>
<dbReference type="InterPro" id="IPR016032">
    <property type="entry name" value="Sig_transdc_resp-reg_C-effctor"/>
</dbReference>